<comment type="caution">
    <text evidence="3">The sequence shown here is derived from an EMBL/GenBank/DDBJ whole genome shotgun (WGS) entry which is preliminary data.</text>
</comment>
<dbReference type="InterPro" id="IPR036165">
    <property type="entry name" value="YefM-like_sf"/>
</dbReference>
<protein>
    <recommendedName>
        <fullName evidence="2">Antitoxin</fullName>
    </recommendedName>
</protein>
<comment type="similarity">
    <text evidence="1 2">Belongs to the phD/YefM antitoxin family.</text>
</comment>
<dbReference type="EMBL" id="JACHFN010000013">
    <property type="protein sequence ID" value="MBB5235592.1"/>
    <property type="molecule type" value="Genomic_DNA"/>
</dbReference>
<sequence length="84" mass="9279">MQTVNLYDAKNRLSQLVNAAEGGEVIIVARNGKPAAKLVPLDYGERREWSPAVQAFLGQADAYDPTAFTVDRSDLPEAQERDLF</sequence>
<evidence type="ECO:0000256" key="2">
    <source>
        <dbReference type="RuleBase" id="RU362080"/>
    </source>
</evidence>
<dbReference type="InterPro" id="IPR006442">
    <property type="entry name" value="Antitoxin_Phd/YefM"/>
</dbReference>
<dbReference type="NCBIfam" id="TIGR01552">
    <property type="entry name" value="phd_fam"/>
    <property type="match status" value="1"/>
</dbReference>
<gene>
    <name evidence="3" type="ORF">HNQ09_003049</name>
</gene>
<name>A0A7W8GH95_9DEIO</name>
<proteinExistence type="inferred from homology"/>
<dbReference type="Pfam" id="PF02604">
    <property type="entry name" value="PhdYeFM_antitox"/>
    <property type="match status" value="1"/>
</dbReference>
<dbReference type="SUPFAM" id="SSF143120">
    <property type="entry name" value="YefM-like"/>
    <property type="match status" value="1"/>
</dbReference>
<evidence type="ECO:0000313" key="4">
    <source>
        <dbReference type="Proteomes" id="UP000525389"/>
    </source>
</evidence>
<evidence type="ECO:0000256" key="1">
    <source>
        <dbReference type="ARBA" id="ARBA00009981"/>
    </source>
</evidence>
<dbReference type="RefSeq" id="WP_184030945.1">
    <property type="nucleotide sequence ID" value="NZ_JACHFN010000013.1"/>
</dbReference>
<dbReference type="AlphaFoldDB" id="A0A7W8GH95"/>
<dbReference type="Proteomes" id="UP000525389">
    <property type="component" value="Unassembled WGS sequence"/>
</dbReference>
<organism evidence="3 4">
    <name type="scientific">Deinococcus budaensis</name>
    <dbReference type="NCBI Taxonomy" id="1665626"/>
    <lineage>
        <taxon>Bacteria</taxon>
        <taxon>Thermotogati</taxon>
        <taxon>Deinococcota</taxon>
        <taxon>Deinococci</taxon>
        <taxon>Deinococcales</taxon>
        <taxon>Deinococcaceae</taxon>
        <taxon>Deinococcus</taxon>
    </lineage>
</organism>
<comment type="function">
    <text evidence="2">Antitoxin component of a type II toxin-antitoxin (TA) system.</text>
</comment>
<dbReference type="Gene3D" id="3.40.1620.10">
    <property type="entry name" value="YefM-like domain"/>
    <property type="match status" value="1"/>
</dbReference>
<keyword evidence="4" id="KW-1185">Reference proteome</keyword>
<evidence type="ECO:0000313" key="3">
    <source>
        <dbReference type="EMBL" id="MBB5235592.1"/>
    </source>
</evidence>
<accession>A0A7W8GH95</accession>
<reference evidence="3 4" key="1">
    <citation type="submission" date="2020-08" db="EMBL/GenBank/DDBJ databases">
        <title>Genomic Encyclopedia of Type Strains, Phase IV (KMG-IV): sequencing the most valuable type-strain genomes for metagenomic binning, comparative biology and taxonomic classification.</title>
        <authorList>
            <person name="Goeker M."/>
        </authorList>
    </citation>
    <scope>NUCLEOTIDE SEQUENCE [LARGE SCALE GENOMIC DNA]</scope>
    <source>
        <strain evidence="3 4">DSM 101791</strain>
    </source>
</reference>